<dbReference type="GO" id="GO:0003682">
    <property type="term" value="F:chromatin binding"/>
    <property type="evidence" value="ECO:0007669"/>
    <property type="project" value="TreeGrafter"/>
</dbReference>
<feature type="compositionally biased region" description="Acidic residues" evidence="3">
    <location>
        <begin position="87"/>
        <end position="106"/>
    </location>
</feature>
<dbReference type="SMART" id="SM00298">
    <property type="entry name" value="CHROMO"/>
    <property type="match status" value="1"/>
</dbReference>
<evidence type="ECO:0000256" key="1">
    <source>
        <dbReference type="ARBA" id="ARBA00004123"/>
    </source>
</evidence>
<dbReference type="InterPro" id="IPR023779">
    <property type="entry name" value="Chromodomain_CS"/>
</dbReference>
<name>Q8MTK2_PODCA</name>
<dbReference type="Gene3D" id="2.40.50.40">
    <property type="match status" value="1"/>
</dbReference>
<organism evidence="5">
    <name type="scientific">Podocoryna carnea</name>
    <name type="common">Hydrozoan</name>
    <dbReference type="NCBI Taxonomy" id="6096"/>
    <lineage>
        <taxon>Eukaryota</taxon>
        <taxon>Metazoa</taxon>
        <taxon>Cnidaria</taxon>
        <taxon>Hydrozoa</taxon>
        <taxon>Hydroidolina</taxon>
        <taxon>Anthoathecata</taxon>
        <taxon>Filifera</taxon>
        <taxon>Hydractiniidae</taxon>
        <taxon>Podocoryna</taxon>
    </lineage>
</organism>
<dbReference type="PANTHER" id="PTHR46389">
    <property type="entry name" value="POLYCOMB GROUP PROTEIN PC"/>
    <property type="match status" value="1"/>
</dbReference>
<dbReference type="SUPFAM" id="SSF54160">
    <property type="entry name" value="Chromo domain-like"/>
    <property type="match status" value="1"/>
</dbReference>
<accession>Q8MTK2</accession>
<dbReference type="EMBL" id="AY098644">
    <property type="protein sequence ID" value="AAM28241.1"/>
    <property type="molecule type" value="mRNA"/>
</dbReference>
<keyword evidence="2" id="KW-0539">Nucleus</keyword>
<proteinExistence type="evidence at transcript level"/>
<reference evidence="5" key="1">
    <citation type="journal article" date="2002" name="Differentiation">
        <title>Evolutionary conservation of the chromatin modulator Polycomb in the jellyfish Podocoryne carnea.</title>
        <authorList>
            <person name="Lichtneckert R."/>
            <person name="Muller P."/>
            <person name="Schmid V."/>
            <person name="Reber-Muller S."/>
        </authorList>
    </citation>
    <scope>NUCLEOTIDE SEQUENCE</scope>
</reference>
<feature type="region of interest" description="Disordered" evidence="3">
    <location>
        <begin position="66"/>
        <end position="106"/>
    </location>
</feature>
<feature type="domain" description="Chromo" evidence="4">
    <location>
        <begin position="12"/>
        <end position="70"/>
    </location>
</feature>
<protein>
    <submittedName>
        <fullName evidence="5">Chromatin modulator polycomb protein</fullName>
    </submittedName>
</protein>
<dbReference type="PRINTS" id="PR00504">
    <property type="entry name" value="CHROMODOMAIN"/>
</dbReference>
<sequence length="232" mass="26614">MEEAPAGPGEVFAAEKILKKRYKKGRAEYLVKWQGYSSKFNTWEPVENILDERLLQSFKVTHPSFRGKRRRRGGFNRWNKRPKLEEDGVAEQDVEEDDGEVSVGSGDEDLLNVLSDIKEEDAEEEPSDKKPINNDTIVESNIDILTVASEEEKHVIISPKETLNSESVKNVKKITAKTKKKKKEINCECWKKPLIDQIVITDVTSNDVTITFKESFTEVGFFRNKYTQTQQS</sequence>
<dbReference type="InterPro" id="IPR017984">
    <property type="entry name" value="Chromo_dom_subgr"/>
</dbReference>
<comment type="subcellular location">
    <subcellularLocation>
        <location evidence="1">Nucleus</location>
    </subcellularLocation>
</comment>
<dbReference type="InterPro" id="IPR000953">
    <property type="entry name" value="Chromo/chromo_shadow_dom"/>
</dbReference>
<dbReference type="InterPro" id="IPR023780">
    <property type="entry name" value="Chromo_domain"/>
</dbReference>
<dbReference type="AlphaFoldDB" id="Q8MTK2"/>
<dbReference type="Pfam" id="PF00385">
    <property type="entry name" value="Chromo"/>
    <property type="match status" value="1"/>
</dbReference>
<dbReference type="PROSITE" id="PS50013">
    <property type="entry name" value="CHROMO_2"/>
    <property type="match status" value="1"/>
</dbReference>
<dbReference type="PROSITE" id="PS00598">
    <property type="entry name" value="CHROMO_1"/>
    <property type="match status" value="1"/>
</dbReference>
<dbReference type="PANTHER" id="PTHR46389:SF3">
    <property type="entry name" value="POLYCOMB GROUP PROTEIN PC"/>
    <property type="match status" value="1"/>
</dbReference>
<dbReference type="InterPro" id="IPR016197">
    <property type="entry name" value="Chromo-like_dom_sf"/>
</dbReference>
<dbReference type="GO" id="GO:0035102">
    <property type="term" value="C:PRC1 complex"/>
    <property type="evidence" value="ECO:0007669"/>
    <property type="project" value="TreeGrafter"/>
</dbReference>
<dbReference type="InterPro" id="IPR033773">
    <property type="entry name" value="CBX7_C"/>
</dbReference>
<evidence type="ECO:0000256" key="3">
    <source>
        <dbReference type="SAM" id="MobiDB-lite"/>
    </source>
</evidence>
<dbReference type="GO" id="GO:0000122">
    <property type="term" value="P:negative regulation of transcription by RNA polymerase II"/>
    <property type="evidence" value="ECO:0007669"/>
    <property type="project" value="TreeGrafter"/>
</dbReference>
<evidence type="ECO:0000313" key="5">
    <source>
        <dbReference type="EMBL" id="AAM28241.1"/>
    </source>
</evidence>
<evidence type="ECO:0000259" key="4">
    <source>
        <dbReference type="PROSITE" id="PS50013"/>
    </source>
</evidence>
<dbReference type="CDD" id="cd18627">
    <property type="entry name" value="CD_polycomb_like"/>
    <property type="match status" value="1"/>
</dbReference>
<evidence type="ECO:0000256" key="2">
    <source>
        <dbReference type="ARBA" id="ARBA00023242"/>
    </source>
</evidence>
<dbReference type="InterPro" id="IPR052458">
    <property type="entry name" value="PcG_PRC1-like_component"/>
</dbReference>
<dbReference type="Pfam" id="PF17218">
    <property type="entry name" value="CBX7_C"/>
    <property type="match status" value="1"/>
</dbReference>
<feature type="compositionally biased region" description="Basic residues" evidence="3">
    <location>
        <begin position="66"/>
        <end position="81"/>
    </location>
</feature>
<dbReference type="GO" id="GO:0000785">
    <property type="term" value="C:chromatin"/>
    <property type="evidence" value="ECO:0007669"/>
    <property type="project" value="TreeGrafter"/>
</dbReference>